<organism evidence="2">
    <name type="scientific">Burkholderia phage vB_BgluM-SURPRISE13</name>
    <dbReference type="NCBI Taxonomy" id="3159457"/>
    <lineage>
        <taxon>Viruses</taxon>
    </lineage>
</organism>
<feature type="compositionally biased region" description="Polar residues" evidence="1">
    <location>
        <begin position="411"/>
        <end position="422"/>
    </location>
</feature>
<evidence type="ECO:0008006" key="3">
    <source>
        <dbReference type="Google" id="ProtNLM"/>
    </source>
</evidence>
<name>A0AAU7PFQ6_9VIRU</name>
<reference evidence="2" key="1">
    <citation type="submission" date="2024-05" db="EMBL/GenBank/DDBJ databases">
        <title>Isolation and characterization of the novel Burkholderia jumbo bacteriophage Surprise13.</title>
        <authorList>
            <person name="Supina B.S.I."/>
            <person name="Dennis J."/>
        </authorList>
    </citation>
    <scope>NUCLEOTIDE SEQUENCE</scope>
</reference>
<proteinExistence type="predicted"/>
<dbReference type="EMBL" id="PP856017">
    <property type="protein sequence ID" value="XBS47579.1"/>
    <property type="molecule type" value="Genomic_DNA"/>
</dbReference>
<feature type="region of interest" description="Disordered" evidence="1">
    <location>
        <begin position="401"/>
        <end position="422"/>
    </location>
</feature>
<protein>
    <recommendedName>
        <fullName evidence="3">Virion structural protein</fullName>
    </recommendedName>
</protein>
<dbReference type="Pfam" id="PF23971">
    <property type="entry name" value="Phage_TTP_15"/>
    <property type="match status" value="1"/>
</dbReference>
<sequence>MDNRLDLTIDQIYSLGKNGSETLQAGLDRVYNSTPLGPLPSNMVNTIYGINHRQTQLALPFNRDNYGLTFFTRPRMNLTTNNLRFVRQMYPLLNTEPRSIQRIIRCLLDPSLAYPDTQYTNIQPVKSPYVDDLNMFIPLLSNLCLTISGWPDFVVDTHTTPEGHYRESHSMVDSSVEIKNTYELSASFRNIPNNPVTLLFYFWIFYASKVFEGEMIPYGSSLYENEIDYNTRIYRLVLDPTKRYVQHILSTGAAFPLNAPVGALGNFDHDQPFNESGDNVNIRFQCIGMDYNDPIQIQEFNAAVAIMNPGMDDAYRDQYYIKIPYQVLSFFNMRGYPRIEKSTMELEWYVSYAMFQSYATQLADFSNIAGVRNQTFLQYISASDSSNYKQALDNLDTQNPNQSFNGGIIQTPVNGDSGSSQT</sequence>
<gene>
    <name evidence="2" type="ORF">SURPRISE13_189</name>
</gene>
<dbReference type="InterPro" id="IPR057582">
    <property type="entry name" value="Phage_TTP_15"/>
</dbReference>
<evidence type="ECO:0000256" key="1">
    <source>
        <dbReference type="SAM" id="MobiDB-lite"/>
    </source>
</evidence>
<evidence type="ECO:0000313" key="2">
    <source>
        <dbReference type="EMBL" id="XBS47579.1"/>
    </source>
</evidence>
<accession>A0AAU7PFQ6</accession>